<name>Q4VP81_9GAMM</name>
<evidence type="ECO:0000256" key="6">
    <source>
        <dbReference type="ARBA" id="ARBA00023235"/>
    </source>
</evidence>
<evidence type="ECO:0000256" key="2">
    <source>
        <dbReference type="ARBA" id="ARBA00022475"/>
    </source>
</evidence>
<feature type="domain" description="Topo IIA-type catalytic" evidence="8">
    <location>
        <begin position="1"/>
        <end position="174"/>
    </location>
</feature>
<dbReference type="Gene3D" id="1.10.268.10">
    <property type="entry name" value="Topoisomerase, domain 3"/>
    <property type="match status" value="1"/>
</dbReference>
<dbReference type="GO" id="GO:0007059">
    <property type="term" value="P:chromosome segregation"/>
    <property type="evidence" value="ECO:0007669"/>
    <property type="project" value="TreeGrafter"/>
</dbReference>
<keyword evidence="5" id="KW-0472">Membrane</keyword>
<dbReference type="Pfam" id="PF00521">
    <property type="entry name" value="DNA_topoisoIV"/>
    <property type="match status" value="1"/>
</dbReference>
<evidence type="ECO:0000256" key="4">
    <source>
        <dbReference type="ARBA" id="ARBA00023125"/>
    </source>
</evidence>
<dbReference type="InterPro" id="IPR002205">
    <property type="entry name" value="Topo_IIA_dom_A"/>
</dbReference>
<evidence type="ECO:0000256" key="3">
    <source>
        <dbReference type="ARBA" id="ARBA00023029"/>
    </source>
</evidence>
<keyword evidence="2" id="KW-1003">Cell membrane</keyword>
<keyword evidence="3" id="KW-0799">Topoisomerase</keyword>
<dbReference type="Gene3D" id="3.30.1360.40">
    <property type="match status" value="1"/>
</dbReference>
<evidence type="ECO:0000256" key="1">
    <source>
        <dbReference type="ARBA" id="ARBA00000185"/>
    </source>
</evidence>
<feature type="non-terminal residue" evidence="9">
    <location>
        <position position="1"/>
    </location>
</feature>
<dbReference type="GO" id="GO:0005737">
    <property type="term" value="C:cytoplasm"/>
    <property type="evidence" value="ECO:0007669"/>
    <property type="project" value="TreeGrafter"/>
</dbReference>
<dbReference type="SUPFAM" id="SSF56719">
    <property type="entry name" value="Type II DNA topoisomerase"/>
    <property type="match status" value="1"/>
</dbReference>
<evidence type="ECO:0000259" key="8">
    <source>
        <dbReference type="PROSITE" id="PS52040"/>
    </source>
</evidence>
<dbReference type="PANTHER" id="PTHR43493:SF1">
    <property type="entry name" value="DNA TOPOISOMERASE 4 SUBUNIT A"/>
    <property type="match status" value="1"/>
</dbReference>
<dbReference type="InterPro" id="IPR050220">
    <property type="entry name" value="Type_II_DNA_Topoisomerases"/>
</dbReference>
<keyword evidence="4 7" id="KW-0238">DNA-binding</keyword>
<keyword evidence="6" id="KW-0413">Isomerase</keyword>
<dbReference type="PROSITE" id="PS52040">
    <property type="entry name" value="TOPO_IIA"/>
    <property type="match status" value="1"/>
</dbReference>
<proteinExistence type="predicted"/>
<feature type="non-terminal residue" evidence="9">
    <location>
        <position position="174"/>
    </location>
</feature>
<dbReference type="InterPro" id="IPR013760">
    <property type="entry name" value="Topo_IIA-like_dom_sf"/>
</dbReference>
<comment type="catalytic activity">
    <reaction evidence="1">
        <text>ATP-dependent breakage, passage and rejoining of double-stranded DNA.</text>
        <dbReference type="EC" id="5.6.2.2"/>
    </reaction>
</comment>
<organism evidence="9">
    <name type="scientific">Francisella persica</name>
    <dbReference type="NCBI Taxonomy" id="954"/>
    <lineage>
        <taxon>Bacteria</taxon>
        <taxon>Pseudomonadati</taxon>
        <taxon>Pseudomonadota</taxon>
        <taxon>Gammaproteobacteria</taxon>
        <taxon>Thiotrichales</taxon>
        <taxon>Francisellaceae</taxon>
        <taxon>Francisella</taxon>
    </lineage>
</organism>
<dbReference type="InterPro" id="IPR013758">
    <property type="entry name" value="Topo_IIA_A/C_ab"/>
</dbReference>
<dbReference type="PANTHER" id="PTHR43493">
    <property type="entry name" value="DNA GYRASE/TOPOISOMERASE SUBUNIT A"/>
    <property type="match status" value="1"/>
</dbReference>
<evidence type="ECO:0000256" key="7">
    <source>
        <dbReference type="PROSITE-ProRule" id="PRU01384"/>
    </source>
</evidence>
<evidence type="ECO:0000256" key="5">
    <source>
        <dbReference type="ARBA" id="ARBA00023136"/>
    </source>
</evidence>
<dbReference type="InterPro" id="IPR013757">
    <property type="entry name" value="Topo_IIA_A_a_sf"/>
</dbReference>
<sequence length="174" mass="20108">AEVYKSGNGSIRQQAVYGYDNHGNVVITKLPHQVSSAAVMEQIANELKQQKITWIKNIQDESDDKEPVKIVLYSATTKKNIKKIMEHLLATTDLEKSYRVNMNMIGLDNRPQVKNLLDILNQWLEYRKHTLRRRLQASLDKVLDRLHILEGLLVAFLNIDEVIDIIRNYDDPSL</sequence>
<dbReference type="GO" id="GO:0006265">
    <property type="term" value="P:DNA topological change"/>
    <property type="evidence" value="ECO:0007669"/>
    <property type="project" value="InterPro"/>
</dbReference>
<dbReference type="GO" id="GO:0005524">
    <property type="term" value="F:ATP binding"/>
    <property type="evidence" value="ECO:0007669"/>
    <property type="project" value="InterPro"/>
</dbReference>
<dbReference type="AlphaFoldDB" id="Q4VP81"/>
<dbReference type="Gene3D" id="3.90.199.10">
    <property type="entry name" value="Topoisomerase II, domain 5"/>
    <property type="match status" value="1"/>
</dbReference>
<gene>
    <name evidence="9" type="primary">parC</name>
</gene>
<comment type="caution">
    <text evidence="7">Lacks conserved residue(s) required for the propagation of feature annotation.</text>
</comment>
<evidence type="ECO:0000313" key="9">
    <source>
        <dbReference type="EMBL" id="AAX21645.1"/>
    </source>
</evidence>
<dbReference type="GO" id="GO:0003918">
    <property type="term" value="F:DNA topoisomerase type II (double strand cut, ATP-hydrolyzing) activity"/>
    <property type="evidence" value="ECO:0007669"/>
    <property type="project" value="UniProtKB-EC"/>
</dbReference>
<dbReference type="GO" id="GO:0009330">
    <property type="term" value="C:DNA topoisomerase type II (double strand cut, ATP-hydrolyzing) complex"/>
    <property type="evidence" value="ECO:0007669"/>
    <property type="project" value="TreeGrafter"/>
</dbReference>
<protein>
    <submittedName>
        <fullName evidence="9">ParC</fullName>
    </submittedName>
</protein>
<accession>Q4VP81</accession>
<dbReference type="GO" id="GO:0003677">
    <property type="term" value="F:DNA binding"/>
    <property type="evidence" value="ECO:0007669"/>
    <property type="project" value="UniProtKB-UniRule"/>
</dbReference>
<dbReference type="EMBL" id="AY794496">
    <property type="protein sequence ID" value="AAX21645.1"/>
    <property type="molecule type" value="Genomic_DNA"/>
</dbReference>
<dbReference type="SMART" id="SM00434">
    <property type="entry name" value="TOP4c"/>
    <property type="match status" value="1"/>
</dbReference>
<reference evidence="9" key="1">
    <citation type="journal article" date="2005" name="J. Bacteriol.">
        <title>Evolution of subspecies of Francisella tularensis.</title>
        <authorList>
            <person name="Svensson K."/>
            <person name="Larsson P."/>
            <person name="Johansson D."/>
            <person name="Bystrom M."/>
            <person name="Forsman M."/>
            <person name="Johansson A."/>
        </authorList>
    </citation>
    <scope>NUCLEOTIDE SEQUENCE</scope>
</reference>